<dbReference type="GO" id="GO:0006508">
    <property type="term" value="P:proteolysis"/>
    <property type="evidence" value="ECO:0007669"/>
    <property type="project" value="UniProtKB-KW"/>
</dbReference>
<keyword evidence="7 12" id="KW-0378">Hydrolase</keyword>
<evidence type="ECO:0000256" key="9">
    <source>
        <dbReference type="ARBA" id="ARBA00022989"/>
    </source>
</evidence>
<dbReference type="InterPro" id="IPR022919">
    <property type="entry name" value="Pept_M48_protease_HtpX"/>
</dbReference>
<feature type="binding site" evidence="12">
    <location>
        <position position="197"/>
    </location>
    <ligand>
        <name>Zn(2+)</name>
        <dbReference type="ChEBI" id="CHEBI:29105"/>
        <note>catalytic</note>
    </ligand>
</feature>
<feature type="active site" evidence="12">
    <location>
        <position position="129"/>
    </location>
</feature>
<evidence type="ECO:0000256" key="5">
    <source>
        <dbReference type="ARBA" id="ARBA00022692"/>
    </source>
</evidence>
<reference evidence="15 16" key="1">
    <citation type="journal article" date="2013" name="ISME J.">
        <title>By their genes ye shall know them: genomic signatures of predatory bacteria.</title>
        <authorList>
            <person name="Pasternak Z."/>
            <person name="Pietrokovski S."/>
            <person name="Rotem O."/>
            <person name="Gophna U."/>
            <person name="Lurie-Weinberger M.N."/>
            <person name="Jurkevitch E."/>
        </authorList>
    </citation>
    <scope>NUCLEOTIDE SEQUENCE [LARGE SCALE GENOMIC DNA]</scope>
    <source>
        <strain evidence="15">EPB</strain>
    </source>
</reference>
<keyword evidence="4 12" id="KW-0645">Protease</keyword>
<comment type="similarity">
    <text evidence="2 12">Belongs to the peptidase M48B family.</text>
</comment>
<evidence type="ECO:0000259" key="14">
    <source>
        <dbReference type="Pfam" id="PF01435"/>
    </source>
</evidence>
<keyword evidence="10 12" id="KW-0482">Metalloprotease</keyword>
<name>M4VZU3_9BACT</name>
<dbReference type="STRING" id="349215.A11S_1913"/>
<keyword evidence="8 12" id="KW-0862">Zinc</keyword>
<comment type="subcellular location">
    <subcellularLocation>
        <location evidence="1 12">Cell membrane</location>
        <topology evidence="1 12">Multi-pass membrane protein</topology>
    </subcellularLocation>
</comment>
<dbReference type="KEGG" id="man:A11S_1913"/>
<evidence type="ECO:0000256" key="3">
    <source>
        <dbReference type="ARBA" id="ARBA00022475"/>
    </source>
</evidence>
<keyword evidence="5 12" id="KW-0812">Transmembrane</keyword>
<dbReference type="Proteomes" id="UP000011932">
    <property type="component" value="Chromosome"/>
</dbReference>
<evidence type="ECO:0000256" key="7">
    <source>
        <dbReference type="ARBA" id="ARBA00022801"/>
    </source>
</evidence>
<dbReference type="PANTHER" id="PTHR43221:SF1">
    <property type="entry name" value="PROTEASE HTPX"/>
    <property type="match status" value="1"/>
</dbReference>
<feature type="binding site" evidence="12">
    <location>
        <position position="128"/>
    </location>
    <ligand>
        <name>Zn(2+)</name>
        <dbReference type="ChEBI" id="CHEBI:29105"/>
        <note>catalytic</note>
    </ligand>
</feature>
<dbReference type="InterPro" id="IPR001915">
    <property type="entry name" value="Peptidase_M48"/>
</dbReference>
<dbReference type="EMBL" id="CP003538">
    <property type="protein sequence ID" value="AGH98714.1"/>
    <property type="molecule type" value="Genomic_DNA"/>
</dbReference>
<dbReference type="EC" id="3.4.24.-" evidence="12"/>
<evidence type="ECO:0000256" key="11">
    <source>
        <dbReference type="ARBA" id="ARBA00023136"/>
    </source>
</evidence>
<evidence type="ECO:0000256" key="2">
    <source>
        <dbReference type="ARBA" id="ARBA00009779"/>
    </source>
</evidence>
<accession>M4VZU3</accession>
<feature type="transmembrane region" description="Helical" evidence="12">
    <location>
        <begin position="171"/>
        <end position="192"/>
    </location>
</feature>
<evidence type="ECO:0000256" key="8">
    <source>
        <dbReference type="ARBA" id="ARBA00022833"/>
    </source>
</evidence>
<dbReference type="HOGENOM" id="CLU_042266_3_0_5"/>
<feature type="region of interest" description="Disordered" evidence="13">
    <location>
        <begin position="273"/>
        <end position="292"/>
    </location>
</feature>
<dbReference type="Pfam" id="PF01435">
    <property type="entry name" value="Peptidase_M48"/>
    <property type="match status" value="1"/>
</dbReference>
<keyword evidence="6 12" id="KW-0479">Metal-binding</keyword>
<dbReference type="NCBIfam" id="NF002826">
    <property type="entry name" value="PRK03001.1"/>
    <property type="match status" value="1"/>
</dbReference>
<dbReference type="HAMAP" id="MF_00188">
    <property type="entry name" value="Pept_M48_protease_HtpX"/>
    <property type="match status" value="1"/>
</dbReference>
<dbReference type="CDD" id="cd07336">
    <property type="entry name" value="M48B_HtpX_like"/>
    <property type="match status" value="1"/>
</dbReference>
<evidence type="ECO:0000256" key="12">
    <source>
        <dbReference type="HAMAP-Rule" id="MF_00188"/>
    </source>
</evidence>
<keyword evidence="11 12" id="KW-0472">Membrane</keyword>
<keyword evidence="9 12" id="KW-1133">Transmembrane helix</keyword>
<dbReference type="GO" id="GO:0008270">
    <property type="term" value="F:zinc ion binding"/>
    <property type="evidence" value="ECO:0007669"/>
    <property type="project" value="UniProtKB-UniRule"/>
</dbReference>
<gene>
    <name evidence="12" type="primary">htpX</name>
    <name evidence="15" type="ORF">A11S_1913</name>
</gene>
<evidence type="ECO:0000256" key="6">
    <source>
        <dbReference type="ARBA" id="ARBA00022723"/>
    </source>
</evidence>
<feature type="transmembrane region" description="Helical" evidence="12">
    <location>
        <begin position="139"/>
        <end position="159"/>
    </location>
</feature>
<proteinExistence type="inferred from homology"/>
<feature type="transmembrane region" description="Helical" evidence="12">
    <location>
        <begin position="29"/>
        <end position="48"/>
    </location>
</feature>
<dbReference type="AlphaFoldDB" id="M4VZU3"/>
<feature type="domain" description="Peptidase M48" evidence="14">
    <location>
        <begin position="70"/>
        <end position="273"/>
    </location>
</feature>
<dbReference type="PANTHER" id="PTHR43221">
    <property type="entry name" value="PROTEASE HTPX"/>
    <property type="match status" value="1"/>
</dbReference>
<organism evidence="15 16">
    <name type="scientific">Micavibrio aeruginosavorus EPB</name>
    <dbReference type="NCBI Taxonomy" id="349215"/>
    <lineage>
        <taxon>Bacteria</taxon>
        <taxon>Pseudomonadati</taxon>
        <taxon>Bdellovibrionota</taxon>
        <taxon>Bdellovibrionia</taxon>
        <taxon>Bdellovibrionales</taxon>
        <taxon>Pseudobdellovibrionaceae</taxon>
        <taxon>Micavibrio</taxon>
    </lineage>
</organism>
<keyword evidence="3 12" id="KW-1003">Cell membrane</keyword>
<evidence type="ECO:0000313" key="15">
    <source>
        <dbReference type="EMBL" id="AGH98714.1"/>
    </source>
</evidence>
<sequence>MMSTMKTFVLLAAMTALFGGIGMMLGGQQGMVIALIFAAAMNVGSWWFSDKMVLRLYGAKLIESGPIYDMTYELVQRANMPMPRVYIIENAQPNAFATGRNPQNGAVAVTTGIMNILNERELRGVIAHELAHIKNRDTLTMTITATIAGAVSMLANFAMFFGHDRDRPGGMLASIAVMILAPLAASLVQMTISRVREYSADKDGAAICGDPMALASALEKLDSIAGNVDNHVAEQNPATAHMFIVNPLHMRKMDNLFSTHPSTENRVSALRKMAKSAPSARKTEQNPWRRAV</sequence>
<dbReference type="GO" id="GO:0005886">
    <property type="term" value="C:plasma membrane"/>
    <property type="evidence" value="ECO:0007669"/>
    <property type="project" value="UniProtKB-SubCell"/>
</dbReference>
<protein>
    <recommendedName>
        <fullName evidence="12">Protease HtpX homolog</fullName>
        <ecNumber evidence="12">3.4.24.-</ecNumber>
    </recommendedName>
</protein>
<evidence type="ECO:0000313" key="16">
    <source>
        <dbReference type="Proteomes" id="UP000011932"/>
    </source>
</evidence>
<evidence type="ECO:0000256" key="10">
    <source>
        <dbReference type="ARBA" id="ARBA00023049"/>
    </source>
</evidence>
<evidence type="ECO:0000256" key="1">
    <source>
        <dbReference type="ARBA" id="ARBA00004651"/>
    </source>
</evidence>
<dbReference type="GO" id="GO:0004222">
    <property type="term" value="F:metalloendopeptidase activity"/>
    <property type="evidence" value="ECO:0007669"/>
    <property type="project" value="UniProtKB-UniRule"/>
</dbReference>
<comment type="cofactor">
    <cofactor evidence="12">
        <name>Zn(2+)</name>
        <dbReference type="ChEBI" id="CHEBI:29105"/>
    </cofactor>
    <text evidence="12">Binds 1 zinc ion per subunit.</text>
</comment>
<evidence type="ECO:0000256" key="13">
    <source>
        <dbReference type="SAM" id="MobiDB-lite"/>
    </source>
</evidence>
<dbReference type="InterPro" id="IPR050083">
    <property type="entry name" value="HtpX_protease"/>
</dbReference>
<dbReference type="Gene3D" id="3.30.2010.10">
    <property type="entry name" value="Metalloproteases ('zincins'), catalytic domain"/>
    <property type="match status" value="1"/>
</dbReference>
<dbReference type="NCBIfam" id="NF002363">
    <property type="entry name" value="PRK01345.1"/>
    <property type="match status" value="1"/>
</dbReference>
<feature type="binding site" evidence="12">
    <location>
        <position position="132"/>
    </location>
    <ligand>
        <name>Zn(2+)</name>
        <dbReference type="ChEBI" id="CHEBI:29105"/>
        <note>catalytic</note>
    </ligand>
</feature>
<evidence type="ECO:0000256" key="4">
    <source>
        <dbReference type="ARBA" id="ARBA00022670"/>
    </source>
</evidence>
<dbReference type="PATRIC" id="fig|349215.9.peg.1856"/>